<dbReference type="SUPFAM" id="SSF49899">
    <property type="entry name" value="Concanavalin A-like lectins/glucanases"/>
    <property type="match status" value="1"/>
</dbReference>
<protein>
    <recommendedName>
        <fullName evidence="4">GH16 domain-containing protein</fullName>
    </recommendedName>
</protein>
<keyword evidence="2" id="KW-0378">Hydrolase</keyword>
<evidence type="ECO:0000313" key="6">
    <source>
        <dbReference type="Proteomes" id="UP000680865"/>
    </source>
</evidence>
<dbReference type="Pfam" id="PF00722">
    <property type="entry name" value="Glyco_hydro_16"/>
    <property type="match status" value="1"/>
</dbReference>
<organism evidence="5 6">
    <name type="scientific">Winogradskya consettensis</name>
    <dbReference type="NCBI Taxonomy" id="113560"/>
    <lineage>
        <taxon>Bacteria</taxon>
        <taxon>Bacillati</taxon>
        <taxon>Actinomycetota</taxon>
        <taxon>Actinomycetes</taxon>
        <taxon>Micromonosporales</taxon>
        <taxon>Micromonosporaceae</taxon>
        <taxon>Winogradskya</taxon>
    </lineage>
</organism>
<dbReference type="GO" id="GO:0004553">
    <property type="term" value="F:hydrolase activity, hydrolyzing O-glycosyl compounds"/>
    <property type="evidence" value="ECO:0007669"/>
    <property type="project" value="InterPro"/>
</dbReference>
<feature type="region of interest" description="Disordered" evidence="3">
    <location>
        <begin position="246"/>
        <end position="292"/>
    </location>
</feature>
<name>A0A919VKE1_9ACTN</name>
<dbReference type="PANTHER" id="PTHR10963">
    <property type="entry name" value="GLYCOSYL HYDROLASE-RELATED"/>
    <property type="match status" value="1"/>
</dbReference>
<feature type="compositionally biased region" description="Low complexity" evidence="3">
    <location>
        <begin position="250"/>
        <end position="288"/>
    </location>
</feature>
<evidence type="ECO:0000313" key="5">
    <source>
        <dbReference type="EMBL" id="GIM69384.1"/>
    </source>
</evidence>
<evidence type="ECO:0000256" key="3">
    <source>
        <dbReference type="SAM" id="MobiDB-lite"/>
    </source>
</evidence>
<dbReference type="InterPro" id="IPR036573">
    <property type="entry name" value="CBM_sf_5/12"/>
</dbReference>
<feature type="domain" description="GH16" evidence="4">
    <location>
        <begin position="54"/>
        <end position="246"/>
    </location>
</feature>
<dbReference type="SUPFAM" id="SSF51055">
    <property type="entry name" value="Carbohydrate binding domain"/>
    <property type="match status" value="1"/>
</dbReference>
<accession>A0A919VKE1</accession>
<dbReference type="GO" id="GO:0005975">
    <property type="term" value="P:carbohydrate metabolic process"/>
    <property type="evidence" value="ECO:0007669"/>
    <property type="project" value="InterPro"/>
</dbReference>
<dbReference type="InterPro" id="IPR050546">
    <property type="entry name" value="Glycosyl_Hydrlase_16"/>
</dbReference>
<comment type="caution">
    <text evidence="5">The sequence shown here is derived from an EMBL/GenBank/DDBJ whole genome shotgun (WGS) entry which is preliminary data.</text>
</comment>
<dbReference type="GO" id="GO:0005576">
    <property type="term" value="C:extracellular region"/>
    <property type="evidence" value="ECO:0007669"/>
    <property type="project" value="InterPro"/>
</dbReference>
<dbReference type="InterPro" id="IPR003610">
    <property type="entry name" value="CBM5/12"/>
</dbReference>
<dbReference type="Gene3D" id="2.60.120.200">
    <property type="match status" value="2"/>
</dbReference>
<dbReference type="CDD" id="cd08023">
    <property type="entry name" value="GH16_laminarinase_like"/>
    <property type="match status" value="1"/>
</dbReference>
<dbReference type="Pfam" id="PF02839">
    <property type="entry name" value="CBM_5_12"/>
    <property type="match status" value="1"/>
</dbReference>
<sequence length="333" mass="35026">MPRHSAPQQPSRLRPRLLVTLVVAATGLGFAIYLPSRNDTADASERSRGAAGFLRERNRERPPVDAFADSFDGKSGSTVDPGKWAFATNRADNGLEFSESTRNASLDGDGKLVLTARSDDGNRTSARLLTKDSFQRESGVLEARIKVPGGDGIEPALELVGTGRGDAAINLLATAVPGDFHTYAVSWTPSTITLTVDGADVRKIDAAGVRTDQQFGLALSLRARNSATLPANMVVDFVKIAGADGSDGDATPAPSESASAQPSESPSAEPSATPSESPSATPSASTPPYWEPFKPYTAGQVLSFEGANYEVLEAHTSLPGWEPTALPSLFKKL</sequence>
<dbReference type="PANTHER" id="PTHR10963:SF55">
    <property type="entry name" value="GLYCOSIDE HYDROLASE FAMILY 16 PROTEIN"/>
    <property type="match status" value="1"/>
</dbReference>
<dbReference type="CDD" id="cd12214">
    <property type="entry name" value="ChiA1_BD"/>
    <property type="match status" value="1"/>
</dbReference>
<evidence type="ECO:0000256" key="2">
    <source>
        <dbReference type="ARBA" id="ARBA00022801"/>
    </source>
</evidence>
<gene>
    <name evidence="5" type="ORF">Aco04nite_15060</name>
</gene>
<dbReference type="InterPro" id="IPR013320">
    <property type="entry name" value="ConA-like_dom_sf"/>
</dbReference>
<dbReference type="GO" id="GO:0030246">
    <property type="term" value="F:carbohydrate binding"/>
    <property type="evidence" value="ECO:0007669"/>
    <property type="project" value="InterPro"/>
</dbReference>
<dbReference type="InterPro" id="IPR000757">
    <property type="entry name" value="Beta-glucanase-like"/>
</dbReference>
<dbReference type="PROSITE" id="PS51762">
    <property type="entry name" value="GH16_2"/>
    <property type="match status" value="1"/>
</dbReference>
<comment type="similarity">
    <text evidence="1">Belongs to the glycosyl hydrolase 16 family.</text>
</comment>
<dbReference type="RefSeq" id="WP_212996416.1">
    <property type="nucleotide sequence ID" value="NZ_BAAATW010000001.1"/>
</dbReference>
<dbReference type="Gene3D" id="2.10.10.20">
    <property type="entry name" value="Carbohydrate-binding module superfamily 5/12"/>
    <property type="match status" value="1"/>
</dbReference>
<reference evidence="5" key="1">
    <citation type="submission" date="2021-03" db="EMBL/GenBank/DDBJ databases">
        <title>Whole genome shotgun sequence of Actinoplanes consettensis NBRC 14913.</title>
        <authorList>
            <person name="Komaki H."/>
            <person name="Tamura T."/>
        </authorList>
    </citation>
    <scope>NUCLEOTIDE SEQUENCE</scope>
    <source>
        <strain evidence="5">NBRC 14913</strain>
    </source>
</reference>
<dbReference type="EMBL" id="BOQP01000006">
    <property type="protein sequence ID" value="GIM69384.1"/>
    <property type="molecule type" value="Genomic_DNA"/>
</dbReference>
<dbReference type="AlphaFoldDB" id="A0A919VKE1"/>
<dbReference type="Proteomes" id="UP000680865">
    <property type="component" value="Unassembled WGS sequence"/>
</dbReference>
<evidence type="ECO:0000259" key="4">
    <source>
        <dbReference type="PROSITE" id="PS51762"/>
    </source>
</evidence>
<proteinExistence type="inferred from homology"/>
<evidence type="ECO:0000256" key="1">
    <source>
        <dbReference type="ARBA" id="ARBA00006865"/>
    </source>
</evidence>
<keyword evidence="6" id="KW-1185">Reference proteome</keyword>